<reference evidence="2 3" key="1">
    <citation type="journal article" date="2017" name="Antonie Van Leeuwenhoek">
        <title>Rhizobium rhizosphaerae sp. nov., a novel species isolated from rice rhizosphere.</title>
        <authorList>
            <person name="Zhao J.J."/>
            <person name="Zhang J."/>
            <person name="Zhang R.J."/>
            <person name="Zhang C.W."/>
            <person name="Yin H.Q."/>
            <person name="Zhang X.X."/>
        </authorList>
    </citation>
    <scope>NUCLEOTIDE SEQUENCE [LARGE SCALE GENOMIC DNA]</scope>
    <source>
        <strain evidence="2 3">E3</strain>
    </source>
</reference>
<keyword evidence="3" id="KW-1185">Reference proteome</keyword>
<evidence type="ECO:0000256" key="1">
    <source>
        <dbReference type="SAM" id="SignalP"/>
    </source>
</evidence>
<organism evidence="2 3">
    <name type="scientific">Aliiglaciecola lipolytica E3</name>
    <dbReference type="NCBI Taxonomy" id="1127673"/>
    <lineage>
        <taxon>Bacteria</taxon>
        <taxon>Pseudomonadati</taxon>
        <taxon>Pseudomonadota</taxon>
        <taxon>Gammaproteobacteria</taxon>
        <taxon>Alteromonadales</taxon>
        <taxon>Alteromonadaceae</taxon>
        <taxon>Aliiglaciecola</taxon>
    </lineage>
</organism>
<dbReference type="STRING" id="1127673.GLIP_3263"/>
<dbReference type="EMBL" id="BAEN01000064">
    <property type="protein sequence ID" value="GAC15877.1"/>
    <property type="molecule type" value="Genomic_DNA"/>
</dbReference>
<feature type="signal peptide" evidence="1">
    <location>
        <begin position="1"/>
        <end position="26"/>
    </location>
</feature>
<comment type="caution">
    <text evidence="2">The sequence shown here is derived from an EMBL/GenBank/DDBJ whole genome shotgun (WGS) entry which is preliminary data.</text>
</comment>
<dbReference type="NCBIfam" id="TIGR02595">
    <property type="entry name" value="PEP_CTERM"/>
    <property type="match status" value="1"/>
</dbReference>
<evidence type="ECO:0008006" key="4">
    <source>
        <dbReference type="Google" id="ProtNLM"/>
    </source>
</evidence>
<dbReference type="InterPro" id="IPR013424">
    <property type="entry name" value="Ice-binding_C"/>
</dbReference>
<proteinExistence type="predicted"/>
<feature type="chain" id="PRO_5003897316" description="PEP-CTERM protein-sorting domain-containing protein" evidence="1">
    <location>
        <begin position="27"/>
        <end position="199"/>
    </location>
</feature>
<name>K6YCG5_9ALTE</name>
<gene>
    <name evidence="2" type="ORF">GLIP_3263</name>
</gene>
<sequence>MKYLKKVLLATGLIATTLGMSLSANAGAIIQQDIYANVEFADFNPFGITEGPQMIGSVTYNTDLADDAGFLFNEGVELDLSVGSLMLSMADSESVQYDLPVVAGFNPFDPFAGLDFMIEVFNLYGDMPDYVLTLDISSFGGFLLLDEVFYDQNGGVEDVFEIVFGETTLGEVTYVPEPSALVLMLAGLGLLVRRKVAAK</sequence>
<evidence type="ECO:0000313" key="3">
    <source>
        <dbReference type="Proteomes" id="UP000006334"/>
    </source>
</evidence>
<accession>K6YCG5</accession>
<dbReference type="Proteomes" id="UP000006334">
    <property type="component" value="Unassembled WGS sequence"/>
</dbReference>
<evidence type="ECO:0000313" key="2">
    <source>
        <dbReference type="EMBL" id="GAC15877.1"/>
    </source>
</evidence>
<keyword evidence="1" id="KW-0732">Signal</keyword>
<dbReference type="AlphaFoldDB" id="K6YCG5"/>
<dbReference type="RefSeq" id="WP_008845681.1">
    <property type="nucleotide sequence ID" value="NZ_BAEN01000064.1"/>
</dbReference>
<protein>
    <recommendedName>
        <fullName evidence="4">PEP-CTERM protein-sorting domain-containing protein</fullName>
    </recommendedName>
</protein>
<dbReference type="OrthoDB" id="9857473at2"/>